<accession>A0A1G7L920</accession>
<dbReference type="AlphaFoldDB" id="A0A1G7L920"/>
<dbReference type="SUPFAM" id="SSF53335">
    <property type="entry name" value="S-adenosyl-L-methionine-dependent methyltransferases"/>
    <property type="match status" value="1"/>
</dbReference>
<keyword evidence="5" id="KW-0443">Lipid metabolism</keyword>
<keyword evidence="3 7" id="KW-0808">Transferase</keyword>
<keyword evidence="9" id="KW-1185">Reference proteome</keyword>
<evidence type="ECO:0000256" key="1">
    <source>
        <dbReference type="ARBA" id="ARBA00010815"/>
    </source>
</evidence>
<evidence type="ECO:0000256" key="2">
    <source>
        <dbReference type="ARBA" id="ARBA00022603"/>
    </source>
</evidence>
<dbReference type="InterPro" id="IPR050723">
    <property type="entry name" value="CFA/CMAS"/>
</dbReference>
<sequence length="408" mass="46212">MALIDLFLSRAVKRGRLTLTHHNGKTRTFGTPDPAFPDVAIRFMDSRVAGEIVRNPALAAGETYMNGRLTVEGDDVRQLVELLTANDKWEDGAQRLNPSLAVRAFGAVKHRVDRINMERRSKKNVAHHYDLSGKLYELFLDADRQYSCAYYTDPSNSLEKAQADKKAHIAAKLALKPGHKVLDIGCGWGGLALYLHEKTGAEVLGVTLSEEQLKVARARAEAAGVADKVRFELIDYRRVEGQFDRIVSVGMFEHVGPPQYRTFFTKCRDLLTPDGVMLMHTIGRLNGPGVTDDWTTKYIFPGGYNPALSEIVRANEGLRFFLTDVEVLRCHYGWTLDEWYDRAMAARDEIVALYDERFFRMWTFYLAGAGAAFRNGGLCNYQVQLTRSRLSVPVTRDYMFEEERRLRG</sequence>
<proteinExistence type="inferred from homology"/>
<dbReference type="InterPro" id="IPR029063">
    <property type="entry name" value="SAM-dependent_MTases_sf"/>
</dbReference>
<feature type="domain" description="DUF7884" evidence="6">
    <location>
        <begin position="15"/>
        <end position="86"/>
    </location>
</feature>
<dbReference type="GO" id="GO:0008168">
    <property type="term" value="F:methyltransferase activity"/>
    <property type="evidence" value="ECO:0007669"/>
    <property type="project" value="UniProtKB-KW"/>
</dbReference>
<dbReference type="InterPro" id="IPR003333">
    <property type="entry name" value="CMAS"/>
</dbReference>
<evidence type="ECO:0000256" key="5">
    <source>
        <dbReference type="ARBA" id="ARBA00023098"/>
    </source>
</evidence>
<evidence type="ECO:0000313" key="8">
    <source>
        <dbReference type="EMBL" id="SDF45519.1"/>
    </source>
</evidence>
<dbReference type="PANTHER" id="PTHR43667:SF1">
    <property type="entry name" value="CYCLOPROPANE-FATTY-ACYL-PHOSPHOLIPID SYNTHASE"/>
    <property type="match status" value="1"/>
</dbReference>
<keyword evidence="4" id="KW-0949">S-adenosyl-L-methionine</keyword>
<dbReference type="EMBL" id="WSUT01000005">
    <property type="protein sequence ID" value="MWC43416.1"/>
    <property type="molecule type" value="Genomic_DNA"/>
</dbReference>
<name>A0A1G7L920_9SPHN</name>
<dbReference type="OrthoDB" id="9782855at2"/>
<dbReference type="Proteomes" id="UP000323502">
    <property type="component" value="Unassembled WGS sequence"/>
</dbReference>
<dbReference type="InterPro" id="IPR057206">
    <property type="entry name" value="DUF7884"/>
</dbReference>
<evidence type="ECO:0000259" key="6">
    <source>
        <dbReference type="Pfam" id="PF25371"/>
    </source>
</evidence>
<dbReference type="PANTHER" id="PTHR43667">
    <property type="entry name" value="CYCLOPROPANE-FATTY-ACYL-PHOSPHOLIPID SYNTHASE"/>
    <property type="match status" value="1"/>
</dbReference>
<evidence type="ECO:0000313" key="10">
    <source>
        <dbReference type="Proteomes" id="UP000436801"/>
    </source>
</evidence>
<gene>
    <name evidence="7" type="ORF">GQR91_07065</name>
    <name evidence="8" type="ORF">SAMN05216557_103409</name>
</gene>
<dbReference type="Pfam" id="PF02353">
    <property type="entry name" value="CMAS"/>
    <property type="match status" value="1"/>
</dbReference>
<evidence type="ECO:0000313" key="7">
    <source>
        <dbReference type="EMBL" id="MWC43416.1"/>
    </source>
</evidence>
<reference evidence="7 10" key="2">
    <citation type="submission" date="2019-12" db="EMBL/GenBank/DDBJ databases">
        <authorList>
            <person name="Zheng J."/>
        </authorList>
    </citation>
    <scope>NUCLEOTIDE SEQUENCE [LARGE SCALE GENOMIC DNA]</scope>
    <source>
        <strain evidence="7 10">DSM 27347</strain>
    </source>
</reference>
<dbReference type="Pfam" id="PF25371">
    <property type="entry name" value="DUF7884"/>
    <property type="match status" value="1"/>
</dbReference>
<dbReference type="EMBL" id="FNBI01000003">
    <property type="protein sequence ID" value="SDF45519.1"/>
    <property type="molecule type" value="Genomic_DNA"/>
</dbReference>
<protein>
    <submittedName>
        <fullName evidence="8">Cyclopropane-fatty-acyl-phospholipid synthase</fullName>
    </submittedName>
    <submittedName>
        <fullName evidence="7">Methyltransferase domain-containing protein</fullName>
    </submittedName>
</protein>
<dbReference type="Gene3D" id="3.40.50.150">
    <property type="entry name" value="Vaccinia Virus protein VP39"/>
    <property type="match status" value="1"/>
</dbReference>
<comment type="similarity">
    <text evidence="1">Belongs to the CFA/CMAS family.</text>
</comment>
<dbReference type="GO" id="GO:0008610">
    <property type="term" value="P:lipid biosynthetic process"/>
    <property type="evidence" value="ECO:0007669"/>
    <property type="project" value="InterPro"/>
</dbReference>
<dbReference type="GO" id="GO:0032259">
    <property type="term" value="P:methylation"/>
    <property type="evidence" value="ECO:0007669"/>
    <property type="project" value="UniProtKB-KW"/>
</dbReference>
<dbReference type="CDD" id="cd02440">
    <property type="entry name" value="AdoMet_MTases"/>
    <property type="match status" value="1"/>
</dbReference>
<dbReference type="Proteomes" id="UP000436801">
    <property type="component" value="Unassembled WGS sequence"/>
</dbReference>
<dbReference type="PIRSF" id="PIRSF003085">
    <property type="entry name" value="CMAS"/>
    <property type="match status" value="1"/>
</dbReference>
<evidence type="ECO:0000256" key="3">
    <source>
        <dbReference type="ARBA" id="ARBA00022679"/>
    </source>
</evidence>
<reference evidence="8 9" key="1">
    <citation type="submission" date="2016-10" db="EMBL/GenBank/DDBJ databases">
        <authorList>
            <person name="Varghese N."/>
            <person name="Submissions S."/>
        </authorList>
    </citation>
    <scope>NUCLEOTIDE SEQUENCE [LARGE SCALE GENOMIC DNA]</scope>
    <source>
        <strain evidence="8 9">S7-754</strain>
    </source>
</reference>
<keyword evidence="2 7" id="KW-0489">Methyltransferase</keyword>
<dbReference type="RefSeq" id="WP_149682288.1">
    <property type="nucleotide sequence ID" value="NZ_FNBI01000003.1"/>
</dbReference>
<evidence type="ECO:0000256" key="4">
    <source>
        <dbReference type="ARBA" id="ARBA00022691"/>
    </source>
</evidence>
<organism evidence="8 9">
    <name type="scientific">Sphingomonas carotinifaciens</name>
    <dbReference type="NCBI Taxonomy" id="1166323"/>
    <lineage>
        <taxon>Bacteria</taxon>
        <taxon>Pseudomonadati</taxon>
        <taxon>Pseudomonadota</taxon>
        <taxon>Alphaproteobacteria</taxon>
        <taxon>Sphingomonadales</taxon>
        <taxon>Sphingomonadaceae</taxon>
        <taxon>Sphingomonas</taxon>
    </lineage>
</organism>
<evidence type="ECO:0000313" key="9">
    <source>
        <dbReference type="Proteomes" id="UP000323502"/>
    </source>
</evidence>